<reference evidence="5 6" key="1">
    <citation type="submission" date="2023-09" db="EMBL/GenBank/DDBJ databases">
        <title>Whole genome shotgun sequencing (WGS) of Bosea sp. ZW T0_25, isolated from stored onions (Allium cepa).</title>
        <authorList>
            <person name="Stoll D.A."/>
            <person name="Huch M."/>
        </authorList>
    </citation>
    <scope>NUCLEOTIDE SEQUENCE [LARGE SCALE GENOMIC DNA]</scope>
    <source>
        <strain evidence="5 6">ZW T0_25</strain>
    </source>
</reference>
<dbReference type="InterPro" id="IPR011711">
    <property type="entry name" value="GntR_C"/>
</dbReference>
<keyword evidence="6" id="KW-1185">Reference proteome</keyword>
<protein>
    <submittedName>
        <fullName evidence="5">GntR family transcriptional regulator</fullName>
    </submittedName>
</protein>
<dbReference type="SMART" id="SM00345">
    <property type="entry name" value="HTH_GNTR"/>
    <property type="match status" value="1"/>
</dbReference>
<dbReference type="PANTHER" id="PTHR43537">
    <property type="entry name" value="TRANSCRIPTIONAL REGULATOR, GNTR FAMILY"/>
    <property type="match status" value="1"/>
</dbReference>
<keyword evidence="2" id="KW-0238">DNA-binding</keyword>
<dbReference type="InterPro" id="IPR036390">
    <property type="entry name" value="WH_DNA-bd_sf"/>
</dbReference>
<dbReference type="RefSeq" id="WP_316019154.1">
    <property type="nucleotide sequence ID" value="NZ_JAWDID010000022.1"/>
</dbReference>
<dbReference type="InterPro" id="IPR008920">
    <property type="entry name" value="TF_FadR/GntR_C"/>
</dbReference>
<sequence length="226" mass="24989">MSEPLTMDPDYKLSLGERVAGMLRNEILSGRLAPGARLNLDDYKTSWDISITPLRDAAKKLEADGLVTISPRKGVFVAKIDSNALFEIFEIRQALEPLITEKATPHIPAQEIEAALKEHRAIEKIVYPARRLERLRKIDDLVHDLVLNHCPNARLARLVIGLRDSIIWCRNTVQHSVPDAFDPSLAEHIAILEALATRDSARAAGAMADHLAATRARTETALAARG</sequence>
<dbReference type="SMART" id="SM00895">
    <property type="entry name" value="FCD"/>
    <property type="match status" value="1"/>
</dbReference>
<dbReference type="PROSITE" id="PS50949">
    <property type="entry name" value="HTH_GNTR"/>
    <property type="match status" value="1"/>
</dbReference>
<accession>A0ABU3S972</accession>
<dbReference type="SUPFAM" id="SSF48008">
    <property type="entry name" value="GntR ligand-binding domain-like"/>
    <property type="match status" value="1"/>
</dbReference>
<name>A0ABU3S972_9HYPH</name>
<dbReference type="Gene3D" id="1.20.120.530">
    <property type="entry name" value="GntR ligand-binding domain-like"/>
    <property type="match status" value="1"/>
</dbReference>
<dbReference type="InterPro" id="IPR000524">
    <property type="entry name" value="Tscrpt_reg_HTH_GntR"/>
</dbReference>
<evidence type="ECO:0000313" key="5">
    <source>
        <dbReference type="EMBL" id="MDU0341327.1"/>
    </source>
</evidence>
<evidence type="ECO:0000259" key="4">
    <source>
        <dbReference type="PROSITE" id="PS50949"/>
    </source>
</evidence>
<dbReference type="EMBL" id="JAWDID010000022">
    <property type="protein sequence ID" value="MDU0341327.1"/>
    <property type="molecule type" value="Genomic_DNA"/>
</dbReference>
<evidence type="ECO:0000256" key="3">
    <source>
        <dbReference type="ARBA" id="ARBA00023163"/>
    </source>
</evidence>
<dbReference type="SUPFAM" id="SSF46785">
    <property type="entry name" value="Winged helix' DNA-binding domain"/>
    <property type="match status" value="1"/>
</dbReference>
<evidence type="ECO:0000313" key="6">
    <source>
        <dbReference type="Proteomes" id="UP001254257"/>
    </source>
</evidence>
<evidence type="ECO:0000256" key="1">
    <source>
        <dbReference type="ARBA" id="ARBA00023015"/>
    </source>
</evidence>
<gene>
    <name evidence="5" type="ORF">RKE40_15620</name>
</gene>
<evidence type="ECO:0000256" key="2">
    <source>
        <dbReference type="ARBA" id="ARBA00023125"/>
    </source>
</evidence>
<dbReference type="PANTHER" id="PTHR43537:SF49">
    <property type="entry name" value="TRANSCRIPTIONAL REGULATORY PROTEIN"/>
    <property type="match status" value="1"/>
</dbReference>
<dbReference type="Pfam" id="PF07729">
    <property type="entry name" value="FCD"/>
    <property type="match status" value="1"/>
</dbReference>
<keyword evidence="1" id="KW-0805">Transcription regulation</keyword>
<dbReference type="Pfam" id="PF00392">
    <property type="entry name" value="GntR"/>
    <property type="match status" value="1"/>
</dbReference>
<proteinExistence type="predicted"/>
<dbReference type="Gene3D" id="1.10.10.10">
    <property type="entry name" value="Winged helix-like DNA-binding domain superfamily/Winged helix DNA-binding domain"/>
    <property type="match status" value="1"/>
</dbReference>
<dbReference type="Proteomes" id="UP001254257">
    <property type="component" value="Unassembled WGS sequence"/>
</dbReference>
<keyword evidence="3" id="KW-0804">Transcription</keyword>
<dbReference type="InterPro" id="IPR036388">
    <property type="entry name" value="WH-like_DNA-bd_sf"/>
</dbReference>
<comment type="caution">
    <text evidence="5">The sequence shown here is derived from an EMBL/GenBank/DDBJ whole genome shotgun (WGS) entry which is preliminary data.</text>
</comment>
<organism evidence="5 6">
    <name type="scientific">Bosea rubneri</name>
    <dbReference type="NCBI Taxonomy" id="3075434"/>
    <lineage>
        <taxon>Bacteria</taxon>
        <taxon>Pseudomonadati</taxon>
        <taxon>Pseudomonadota</taxon>
        <taxon>Alphaproteobacteria</taxon>
        <taxon>Hyphomicrobiales</taxon>
        <taxon>Boseaceae</taxon>
        <taxon>Bosea</taxon>
    </lineage>
</organism>
<feature type="domain" description="HTH gntR-type" evidence="4">
    <location>
        <begin position="13"/>
        <end position="80"/>
    </location>
</feature>